<dbReference type="STRING" id="4829.A0A168QIG3"/>
<evidence type="ECO:0000313" key="16">
    <source>
        <dbReference type="EMBL" id="SAM04784.1"/>
    </source>
</evidence>
<evidence type="ECO:0000256" key="12">
    <source>
        <dbReference type="ARBA" id="ARBA00022840"/>
    </source>
</evidence>
<dbReference type="HAMAP" id="MF_00079">
    <property type="entry name" value="HisG_Long"/>
    <property type="match status" value="1"/>
</dbReference>
<keyword evidence="12" id="KW-0067">ATP-binding</keyword>
<name>A0A168QIG3_ABSGL</name>
<dbReference type="InParanoid" id="A0A168QIG3"/>
<comment type="catalytic activity">
    <reaction evidence="1">
        <text>1-(5-phospho-beta-D-ribosyl)-ATP + diphosphate = 5-phospho-alpha-D-ribose 1-diphosphate + ATP</text>
        <dbReference type="Rhea" id="RHEA:18473"/>
        <dbReference type="ChEBI" id="CHEBI:30616"/>
        <dbReference type="ChEBI" id="CHEBI:33019"/>
        <dbReference type="ChEBI" id="CHEBI:58017"/>
        <dbReference type="ChEBI" id="CHEBI:73183"/>
        <dbReference type="EC" id="2.4.2.17"/>
    </reaction>
</comment>
<evidence type="ECO:0000256" key="8">
    <source>
        <dbReference type="ARBA" id="ARBA00022605"/>
    </source>
</evidence>
<dbReference type="GO" id="GO:0000105">
    <property type="term" value="P:L-histidine biosynthetic process"/>
    <property type="evidence" value="ECO:0007669"/>
    <property type="project" value="UniProtKB-UniPathway"/>
</dbReference>
<dbReference type="InterPro" id="IPR018198">
    <property type="entry name" value="ATP_PRibTrfase_CS"/>
</dbReference>
<keyword evidence="11" id="KW-0547">Nucleotide-binding</keyword>
<proteinExistence type="inferred from homology"/>
<evidence type="ECO:0000256" key="10">
    <source>
        <dbReference type="ARBA" id="ARBA00022679"/>
    </source>
</evidence>
<evidence type="ECO:0000313" key="17">
    <source>
        <dbReference type="Proteomes" id="UP000078561"/>
    </source>
</evidence>
<dbReference type="Pfam" id="PF01634">
    <property type="entry name" value="HisG"/>
    <property type="match status" value="1"/>
</dbReference>
<dbReference type="GO" id="GO:0003879">
    <property type="term" value="F:ATP phosphoribosyltransferase activity"/>
    <property type="evidence" value="ECO:0007669"/>
    <property type="project" value="UniProtKB-EC"/>
</dbReference>
<dbReference type="GO" id="GO:0005524">
    <property type="term" value="F:ATP binding"/>
    <property type="evidence" value="ECO:0007669"/>
    <property type="project" value="UniProtKB-KW"/>
</dbReference>
<dbReference type="InterPro" id="IPR013820">
    <property type="entry name" value="ATP_PRibTrfase_cat"/>
</dbReference>
<comment type="subcellular location">
    <subcellularLocation>
        <location evidence="2">Cytoplasm</location>
    </subcellularLocation>
</comment>
<dbReference type="PROSITE" id="PS01316">
    <property type="entry name" value="ATP_P_PHORIBOSYLTR"/>
    <property type="match status" value="1"/>
</dbReference>
<keyword evidence="13" id="KW-0368">Histidine biosynthesis</keyword>
<keyword evidence="8" id="KW-0028">Amino-acid biosynthesis</keyword>
<evidence type="ECO:0000259" key="14">
    <source>
        <dbReference type="Pfam" id="PF01634"/>
    </source>
</evidence>
<gene>
    <name evidence="16" type="primary">ABSGL_10650.1 scaffold 12033</name>
</gene>
<dbReference type="InterPro" id="IPR013115">
    <property type="entry name" value="HisG_C"/>
</dbReference>
<evidence type="ECO:0000256" key="3">
    <source>
        <dbReference type="ARBA" id="ARBA00004667"/>
    </source>
</evidence>
<dbReference type="AlphaFoldDB" id="A0A168QIG3"/>
<dbReference type="Proteomes" id="UP000078561">
    <property type="component" value="Unassembled WGS sequence"/>
</dbReference>
<dbReference type="Pfam" id="PF08029">
    <property type="entry name" value="HisG_C"/>
    <property type="match status" value="1"/>
</dbReference>
<evidence type="ECO:0000256" key="13">
    <source>
        <dbReference type="ARBA" id="ARBA00023102"/>
    </source>
</evidence>
<comment type="similarity">
    <text evidence="4">Belongs to the ATP phosphoribosyltransferase family.</text>
</comment>
<dbReference type="Gene3D" id="3.30.70.120">
    <property type="match status" value="1"/>
</dbReference>
<feature type="domain" description="Histidine biosynthesis HisG C-terminal" evidence="15">
    <location>
        <begin position="221"/>
        <end position="291"/>
    </location>
</feature>
<evidence type="ECO:0000256" key="4">
    <source>
        <dbReference type="ARBA" id="ARBA00009372"/>
    </source>
</evidence>
<evidence type="ECO:0000256" key="2">
    <source>
        <dbReference type="ARBA" id="ARBA00004496"/>
    </source>
</evidence>
<dbReference type="PANTHER" id="PTHR21403:SF8">
    <property type="entry name" value="ATP PHOSPHORIBOSYLTRANSFERASE"/>
    <property type="match status" value="1"/>
</dbReference>
<dbReference type="InterPro" id="IPR020621">
    <property type="entry name" value="ATP-PRT_HisG_long"/>
</dbReference>
<dbReference type="FunFam" id="3.30.70.120:FF:000003">
    <property type="entry name" value="ATP phosphoribosyltransferase"/>
    <property type="match status" value="1"/>
</dbReference>
<dbReference type="InterPro" id="IPR001348">
    <property type="entry name" value="ATP_PRibTrfase_HisG"/>
</dbReference>
<dbReference type="OrthoDB" id="2574at2759"/>
<evidence type="ECO:0000256" key="7">
    <source>
        <dbReference type="ARBA" id="ARBA00022490"/>
    </source>
</evidence>
<dbReference type="NCBIfam" id="TIGR00070">
    <property type="entry name" value="hisG"/>
    <property type="match status" value="1"/>
</dbReference>
<evidence type="ECO:0000256" key="6">
    <source>
        <dbReference type="ARBA" id="ARBA00020998"/>
    </source>
</evidence>
<accession>A0A168QIG3</accession>
<dbReference type="EC" id="2.4.2.17" evidence="5"/>
<evidence type="ECO:0000256" key="11">
    <source>
        <dbReference type="ARBA" id="ARBA00022741"/>
    </source>
</evidence>
<dbReference type="FunFam" id="3.40.190.10:FF:000123">
    <property type="entry name" value="HIS1p ATP phosphoribosyltransferase"/>
    <property type="match status" value="1"/>
</dbReference>
<keyword evidence="10" id="KW-0808">Transferase</keyword>
<protein>
    <recommendedName>
        <fullName evidence="6">ATP phosphoribosyltransferase</fullName>
        <ecNumber evidence="5">2.4.2.17</ecNumber>
    </recommendedName>
</protein>
<dbReference type="SUPFAM" id="SSF54913">
    <property type="entry name" value="GlnB-like"/>
    <property type="match status" value="1"/>
</dbReference>
<keyword evidence="17" id="KW-1185">Reference proteome</keyword>
<dbReference type="UniPathway" id="UPA00031">
    <property type="reaction ID" value="UER00006"/>
</dbReference>
<reference evidence="16" key="1">
    <citation type="submission" date="2016-04" db="EMBL/GenBank/DDBJ databases">
        <authorList>
            <person name="Evans L.H."/>
            <person name="Alamgir A."/>
            <person name="Owens N."/>
            <person name="Weber N.D."/>
            <person name="Virtaneva K."/>
            <person name="Barbian K."/>
            <person name="Babar A."/>
            <person name="Rosenke K."/>
        </authorList>
    </citation>
    <scope>NUCLEOTIDE SEQUENCE [LARGE SCALE GENOMIC DNA]</scope>
    <source>
        <strain evidence="16">CBS 101.48</strain>
    </source>
</reference>
<dbReference type="FunCoup" id="A0A168QIG3">
    <property type="interactions" value="165"/>
</dbReference>
<dbReference type="NCBIfam" id="TIGR03455">
    <property type="entry name" value="HisG_C-term"/>
    <property type="match status" value="1"/>
</dbReference>
<evidence type="ECO:0000256" key="1">
    <source>
        <dbReference type="ARBA" id="ARBA00000915"/>
    </source>
</evidence>
<dbReference type="InterPro" id="IPR011322">
    <property type="entry name" value="N-reg_PII-like_a/b"/>
</dbReference>
<dbReference type="GO" id="GO:0000287">
    <property type="term" value="F:magnesium ion binding"/>
    <property type="evidence" value="ECO:0007669"/>
    <property type="project" value="InterPro"/>
</dbReference>
<dbReference type="GO" id="GO:0005737">
    <property type="term" value="C:cytoplasm"/>
    <property type="evidence" value="ECO:0007669"/>
    <property type="project" value="UniProtKB-SubCell"/>
</dbReference>
<dbReference type="InterPro" id="IPR015867">
    <property type="entry name" value="N-reg_PII/ATP_PRibTrfase_C"/>
</dbReference>
<sequence>MDFVKDLDNRLLFAVPKKGRLYEQCMQLLQGSDIHFNRRSRQDIALSTNLPVALIFLPAADIPKYVAEGNVDLGITGQDMVEENEVTEKITQLMSLGFGQCRLCVQVPVKGEHQTLESLCGKRIVTSFDAFARKVFEPLDAKYGKKTTINYVSGSVEAACALGLADGIIDLVESGETMRAAGLHDIHTLMTTESVLISNKNTHHQDLISKLTSRIRGVITASKYVLCTYNVERQHLDLAVKITPGRQGPTISSLVSHEGWVSVSSMIEKKRTGEIMDALTDVGATDILVMGFTNCRV</sequence>
<dbReference type="SUPFAM" id="SSF53850">
    <property type="entry name" value="Periplasmic binding protein-like II"/>
    <property type="match status" value="1"/>
</dbReference>
<evidence type="ECO:0000256" key="9">
    <source>
        <dbReference type="ARBA" id="ARBA00022676"/>
    </source>
</evidence>
<feature type="domain" description="ATP phosphoribosyltransferase catalytic" evidence="14">
    <location>
        <begin position="59"/>
        <end position="217"/>
    </location>
</feature>
<dbReference type="PANTHER" id="PTHR21403">
    <property type="entry name" value="ATP PHOSPHORIBOSYLTRANSFERASE ATP-PRTASE"/>
    <property type="match status" value="1"/>
</dbReference>
<dbReference type="CDD" id="cd13592">
    <property type="entry name" value="PBP2_HisGL2"/>
    <property type="match status" value="1"/>
</dbReference>
<evidence type="ECO:0000256" key="5">
    <source>
        <dbReference type="ARBA" id="ARBA00011946"/>
    </source>
</evidence>
<dbReference type="OMA" id="YVMMDYD"/>
<keyword evidence="7" id="KW-0963">Cytoplasm</keyword>
<dbReference type="EMBL" id="LT554417">
    <property type="protein sequence ID" value="SAM04784.1"/>
    <property type="molecule type" value="Genomic_DNA"/>
</dbReference>
<evidence type="ECO:0000259" key="15">
    <source>
        <dbReference type="Pfam" id="PF08029"/>
    </source>
</evidence>
<keyword evidence="9" id="KW-0328">Glycosyltransferase</keyword>
<comment type="pathway">
    <text evidence="3">Amino-acid biosynthesis; L-histidine biosynthesis; L-histidine from 5-phospho-alpha-D-ribose 1-diphosphate: step 1/9.</text>
</comment>
<organism evidence="16">
    <name type="scientific">Absidia glauca</name>
    <name type="common">Pin mould</name>
    <dbReference type="NCBI Taxonomy" id="4829"/>
    <lineage>
        <taxon>Eukaryota</taxon>
        <taxon>Fungi</taxon>
        <taxon>Fungi incertae sedis</taxon>
        <taxon>Mucoromycota</taxon>
        <taxon>Mucoromycotina</taxon>
        <taxon>Mucoromycetes</taxon>
        <taxon>Mucorales</taxon>
        <taxon>Cunninghamellaceae</taxon>
        <taxon>Absidia</taxon>
    </lineage>
</organism>
<dbReference type="Gene3D" id="3.40.190.10">
    <property type="entry name" value="Periplasmic binding protein-like II"/>
    <property type="match status" value="2"/>
</dbReference>